<dbReference type="EMBL" id="LWHJ01000027">
    <property type="protein sequence ID" value="OAQ39900.1"/>
    <property type="molecule type" value="Genomic_DNA"/>
</dbReference>
<dbReference type="AlphaFoldDB" id="A0A179DGU8"/>
<accession>A0A179DGU8</accession>
<keyword evidence="2" id="KW-1185">Reference proteome</keyword>
<reference evidence="1 2" key="2">
    <citation type="submission" date="2016-06" db="EMBL/GenBank/DDBJ databases">
        <title>Pedobacter psychrophilus sp. nov., isolated from Antarctic fragmentary rock.</title>
        <authorList>
            <person name="Svec P."/>
        </authorList>
    </citation>
    <scope>NUCLEOTIDE SEQUENCE [LARGE SCALE GENOMIC DNA]</scope>
    <source>
        <strain evidence="1 2">CCM 8644</strain>
    </source>
</reference>
<proteinExistence type="predicted"/>
<sequence>MKLFNLIALGAAAAYGYNYITKKDAFGKSKLDSIKENAPDWIDKAKKMGKDAIENINQPSSSANYNNQGY</sequence>
<organism evidence="1 2">
    <name type="scientific">Pedobacter psychrophilus</name>
    <dbReference type="NCBI Taxonomy" id="1826909"/>
    <lineage>
        <taxon>Bacteria</taxon>
        <taxon>Pseudomonadati</taxon>
        <taxon>Bacteroidota</taxon>
        <taxon>Sphingobacteriia</taxon>
        <taxon>Sphingobacteriales</taxon>
        <taxon>Sphingobacteriaceae</taxon>
        <taxon>Pedobacter</taxon>
    </lineage>
</organism>
<protein>
    <recommendedName>
        <fullName evidence="3">YtxH domain-containing protein</fullName>
    </recommendedName>
</protein>
<evidence type="ECO:0008006" key="3">
    <source>
        <dbReference type="Google" id="ProtNLM"/>
    </source>
</evidence>
<evidence type="ECO:0000313" key="2">
    <source>
        <dbReference type="Proteomes" id="UP000078459"/>
    </source>
</evidence>
<gene>
    <name evidence="1" type="ORF">A5893_10065</name>
</gene>
<dbReference type="STRING" id="1826909.A5893_10065"/>
<dbReference type="OrthoDB" id="798795at2"/>
<dbReference type="Proteomes" id="UP000078459">
    <property type="component" value="Unassembled WGS sequence"/>
</dbReference>
<reference evidence="1 2" key="1">
    <citation type="submission" date="2016-04" db="EMBL/GenBank/DDBJ databases">
        <authorList>
            <person name="Evans L.H."/>
            <person name="Alamgir A."/>
            <person name="Owens N."/>
            <person name="Weber N.D."/>
            <person name="Virtaneva K."/>
            <person name="Barbian K."/>
            <person name="Babar A."/>
            <person name="Rosenke K."/>
        </authorList>
    </citation>
    <scope>NUCLEOTIDE SEQUENCE [LARGE SCALE GENOMIC DNA]</scope>
    <source>
        <strain evidence="1 2">CCM 8644</strain>
    </source>
</reference>
<name>A0A179DGU8_9SPHI</name>
<dbReference type="RefSeq" id="WP_068822517.1">
    <property type="nucleotide sequence ID" value="NZ_LWHJ01000027.1"/>
</dbReference>
<comment type="caution">
    <text evidence="1">The sequence shown here is derived from an EMBL/GenBank/DDBJ whole genome shotgun (WGS) entry which is preliminary data.</text>
</comment>
<evidence type="ECO:0000313" key="1">
    <source>
        <dbReference type="EMBL" id="OAQ39900.1"/>
    </source>
</evidence>